<feature type="region of interest" description="Disordered" evidence="1">
    <location>
        <begin position="21"/>
        <end position="47"/>
    </location>
</feature>
<dbReference type="EMBL" id="BMAW01093983">
    <property type="protein sequence ID" value="GFS63138.1"/>
    <property type="molecule type" value="Genomic_DNA"/>
</dbReference>
<dbReference type="Proteomes" id="UP000887013">
    <property type="component" value="Unassembled WGS sequence"/>
</dbReference>
<keyword evidence="3" id="KW-1185">Reference proteome</keyword>
<feature type="compositionally biased region" description="Basic residues" evidence="1">
    <location>
        <begin position="21"/>
        <end position="30"/>
    </location>
</feature>
<protein>
    <submittedName>
        <fullName evidence="2">Uncharacterized protein</fullName>
    </submittedName>
</protein>
<evidence type="ECO:0000313" key="2">
    <source>
        <dbReference type="EMBL" id="GFS63138.1"/>
    </source>
</evidence>
<name>A0A8X6KNZ7_NEPPI</name>
<evidence type="ECO:0000313" key="3">
    <source>
        <dbReference type="Proteomes" id="UP000887013"/>
    </source>
</evidence>
<proteinExistence type="predicted"/>
<sequence length="95" mass="11271">MRRNGHWLKVGRAIKPSSLKRQRFRGRRNRQSCSHLTLPAGPKKSFKSTFSSHRLHNDMSFRFDNDCRQPEKHDLKFDYSRNDLAGKKVIETCLR</sequence>
<accession>A0A8X6KNZ7</accession>
<organism evidence="2 3">
    <name type="scientific">Nephila pilipes</name>
    <name type="common">Giant wood spider</name>
    <name type="synonym">Nephila maculata</name>
    <dbReference type="NCBI Taxonomy" id="299642"/>
    <lineage>
        <taxon>Eukaryota</taxon>
        <taxon>Metazoa</taxon>
        <taxon>Ecdysozoa</taxon>
        <taxon>Arthropoda</taxon>
        <taxon>Chelicerata</taxon>
        <taxon>Arachnida</taxon>
        <taxon>Araneae</taxon>
        <taxon>Araneomorphae</taxon>
        <taxon>Entelegynae</taxon>
        <taxon>Araneoidea</taxon>
        <taxon>Nephilidae</taxon>
        <taxon>Nephila</taxon>
    </lineage>
</organism>
<evidence type="ECO:0000256" key="1">
    <source>
        <dbReference type="SAM" id="MobiDB-lite"/>
    </source>
</evidence>
<reference evidence="2" key="1">
    <citation type="submission" date="2020-08" db="EMBL/GenBank/DDBJ databases">
        <title>Multicomponent nature underlies the extraordinary mechanical properties of spider dragline silk.</title>
        <authorList>
            <person name="Kono N."/>
            <person name="Nakamura H."/>
            <person name="Mori M."/>
            <person name="Yoshida Y."/>
            <person name="Ohtoshi R."/>
            <person name="Malay A.D."/>
            <person name="Moran D.A.P."/>
            <person name="Tomita M."/>
            <person name="Numata K."/>
            <person name="Arakawa K."/>
        </authorList>
    </citation>
    <scope>NUCLEOTIDE SEQUENCE</scope>
</reference>
<gene>
    <name evidence="2" type="ORF">NPIL_25581</name>
</gene>
<comment type="caution">
    <text evidence="2">The sequence shown here is derived from an EMBL/GenBank/DDBJ whole genome shotgun (WGS) entry which is preliminary data.</text>
</comment>
<dbReference type="AlphaFoldDB" id="A0A8X6KNZ7"/>